<proteinExistence type="predicted"/>
<keyword evidence="2" id="KW-1185">Reference proteome</keyword>
<dbReference type="AlphaFoldDB" id="A0A9N9NXV9"/>
<sequence length="168" mass="19804">INDVNKWIQNSLKTEDKELEIIVYDNLVPVFTQLEQHNLIERVYGLKGKQILFFEKTSIDYDLESYQVSFPIMFYSNEYNLVGRIIHNNNEVLYDKGHIKIINLTKQGFQFTTNGSKNINLVFEWYVVRIPADVGIFTKEARKLNIKQISNEFNYEDPLCEVDEKIVT</sequence>
<name>A0A9N9NXV9_9GLOM</name>
<evidence type="ECO:0000313" key="2">
    <source>
        <dbReference type="Proteomes" id="UP000789396"/>
    </source>
</evidence>
<accession>A0A9N9NXV9</accession>
<evidence type="ECO:0000313" key="1">
    <source>
        <dbReference type="EMBL" id="CAG8770769.1"/>
    </source>
</evidence>
<comment type="caution">
    <text evidence="1">The sequence shown here is derived from an EMBL/GenBank/DDBJ whole genome shotgun (WGS) entry which is preliminary data.</text>
</comment>
<dbReference type="Proteomes" id="UP000789396">
    <property type="component" value="Unassembled WGS sequence"/>
</dbReference>
<gene>
    <name evidence="1" type="ORF">RFULGI_LOCUS15041</name>
</gene>
<dbReference type="EMBL" id="CAJVPZ010046309">
    <property type="protein sequence ID" value="CAG8770769.1"/>
    <property type="molecule type" value="Genomic_DNA"/>
</dbReference>
<reference evidence="1" key="1">
    <citation type="submission" date="2021-06" db="EMBL/GenBank/DDBJ databases">
        <authorList>
            <person name="Kallberg Y."/>
            <person name="Tangrot J."/>
            <person name="Rosling A."/>
        </authorList>
    </citation>
    <scope>NUCLEOTIDE SEQUENCE</scope>
    <source>
        <strain evidence="1">IN212</strain>
    </source>
</reference>
<protein>
    <submittedName>
        <fullName evidence="1">12729_t:CDS:1</fullName>
    </submittedName>
</protein>
<feature type="non-terminal residue" evidence="1">
    <location>
        <position position="1"/>
    </location>
</feature>
<organism evidence="1 2">
    <name type="scientific">Racocetra fulgida</name>
    <dbReference type="NCBI Taxonomy" id="60492"/>
    <lineage>
        <taxon>Eukaryota</taxon>
        <taxon>Fungi</taxon>
        <taxon>Fungi incertae sedis</taxon>
        <taxon>Mucoromycota</taxon>
        <taxon>Glomeromycotina</taxon>
        <taxon>Glomeromycetes</taxon>
        <taxon>Diversisporales</taxon>
        <taxon>Gigasporaceae</taxon>
        <taxon>Racocetra</taxon>
    </lineage>
</organism>
<feature type="non-terminal residue" evidence="1">
    <location>
        <position position="168"/>
    </location>
</feature>